<feature type="domain" description="Csm6 6H" evidence="1">
    <location>
        <begin position="163"/>
        <end position="226"/>
    </location>
</feature>
<dbReference type="AlphaFoldDB" id="A0A0N0RFM9"/>
<dbReference type="Pfam" id="PF09670">
    <property type="entry name" value="Cas_Cas02710"/>
    <property type="match status" value="1"/>
</dbReference>
<reference evidence="2 4" key="1">
    <citation type="journal article" date="2015" name="Genome Announc.">
        <title>Draft Genome Sequence of a Heterotrophic Facultative Anaerobic Thermophilic Bacterium, Ardenticatena maritima Strain 110ST.</title>
        <authorList>
            <person name="Kawaichi S."/>
            <person name="Yoshida T."/>
            <person name="Sako Y."/>
            <person name="Nakamura R."/>
        </authorList>
    </citation>
    <scope>NUCLEOTIDE SEQUENCE [LARGE SCALE GENOMIC DNA]</scope>
    <source>
        <strain evidence="2 4">110S</strain>
    </source>
</reference>
<accession>A0A0N0RFM9</accession>
<dbReference type="Proteomes" id="UP000037784">
    <property type="component" value="Unassembled WGS sequence"/>
</dbReference>
<evidence type="ECO:0000313" key="5">
    <source>
        <dbReference type="Proteomes" id="UP000050502"/>
    </source>
</evidence>
<dbReference type="Proteomes" id="UP000050502">
    <property type="component" value="Unassembled WGS sequence"/>
</dbReference>
<reference evidence="3 5" key="2">
    <citation type="submission" date="2015-07" db="EMBL/GenBank/DDBJ databases">
        <title>Whole genome sequence of Ardenticatena maritima DSM 23922.</title>
        <authorList>
            <person name="Hemp J."/>
            <person name="Ward L.M."/>
            <person name="Pace L.A."/>
            <person name="Fischer W.W."/>
        </authorList>
    </citation>
    <scope>NUCLEOTIDE SEQUENCE [LARGE SCALE GENOMIC DNA]</scope>
    <source>
        <strain evidence="3 5">110S</strain>
    </source>
</reference>
<dbReference type="InterPro" id="IPR014082">
    <property type="entry name" value="CRISPR-assoc_prot_Cas02710"/>
</dbReference>
<dbReference type="Gene3D" id="3.40.50.10770">
    <property type="entry name" value="Hypothetical protein VC1899 like domain (Restriction endonuclease-like)"/>
    <property type="match status" value="1"/>
</dbReference>
<proteinExistence type="predicted"/>
<dbReference type="InParanoid" id="A0A0N0RFM9"/>
<comment type="caution">
    <text evidence="2">The sequence shown here is derived from an EMBL/GenBank/DDBJ whole genome shotgun (WGS) entry which is preliminary data.</text>
</comment>
<dbReference type="InterPro" id="IPR011335">
    <property type="entry name" value="Restrct_endonuc-II-like"/>
</dbReference>
<dbReference type="PATRIC" id="fig|872965.6.peg.526"/>
<dbReference type="EMBL" id="LGKN01000003">
    <property type="protein sequence ID" value="KPL89409.1"/>
    <property type="molecule type" value="Genomic_DNA"/>
</dbReference>
<sequence>MPRVLVCTVGGSCQPIVAAIRDYMPDFVYFIASAQSRATVDGEGRPCRQYNGEDLPAIVKQAGLSPEQYAILELTDPDSLSTCYAEMSQALADVATRFPDAEHIVDYTGGTKTMSVSLVLAALDGNWKVSLVKGARTDLVRVADGTEIAGLVNIGEVRARRRLQEVRALFNTYEYRAAENLIRALLQSAPLSVPLQQLLRDWIALCRGFDAWDRFDHARAEELLRPHAKTLGPVWRFLLALQGKGKHSEYEPVFDLLRNAERRAESGRYDDAVARLYRAVEMLAQIRLRREYGQETGDIDVARLPETLRAKYEALRDEDGKVRLALMRAYDLLHDLDDPLGRAFAQQKKEILNALKRRNASILAHGTEPLSERKWRKVREVLQGFIEETCEAMKVHVDAPQFPHLNEQNELDI</sequence>
<name>A0A0N0RFM9_9CHLR</name>
<dbReference type="Pfam" id="PF22205">
    <property type="entry name" value="Csm6_6H"/>
    <property type="match status" value="1"/>
</dbReference>
<organism evidence="2 4">
    <name type="scientific">Ardenticatena maritima</name>
    <dbReference type="NCBI Taxonomy" id="872965"/>
    <lineage>
        <taxon>Bacteria</taxon>
        <taxon>Bacillati</taxon>
        <taxon>Chloroflexota</taxon>
        <taxon>Ardenticatenia</taxon>
        <taxon>Ardenticatenales</taxon>
        <taxon>Ardenticatenaceae</taxon>
        <taxon>Ardenticatena</taxon>
    </lineage>
</organism>
<reference evidence="4" key="3">
    <citation type="submission" date="2015-08" db="EMBL/GenBank/DDBJ databases">
        <title>Draft Genome Sequence of a Heterotrophic Facultative Anaerobic Bacterium Ardenticatena maritima Strain 110S.</title>
        <authorList>
            <person name="Kawaichi S."/>
            <person name="Yoshida T."/>
            <person name="Sako Y."/>
            <person name="Nakamura R."/>
        </authorList>
    </citation>
    <scope>NUCLEOTIDE SEQUENCE [LARGE SCALE GENOMIC DNA]</scope>
    <source>
        <strain evidence="4">110S</strain>
    </source>
</reference>
<gene>
    <name evidence="2" type="ORF">ARMA_1273</name>
    <name evidence="3" type="ORF">SE16_02860</name>
</gene>
<dbReference type="EMBL" id="BBZA01000088">
    <property type="protein sequence ID" value="GAP62850.1"/>
    <property type="molecule type" value="Genomic_DNA"/>
</dbReference>
<dbReference type="SUPFAM" id="SSF52980">
    <property type="entry name" value="Restriction endonuclease-like"/>
    <property type="match status" value="1"/>
</dbReference>
<dbReference type="InterPro" id="IPR054008">
    <property type="entry name" value="Csm6_6H"/>
</dbReference>
<keyword evidence="4" id="KW-1185">Reference proteome</keyword>
<evidence type="ECO:0000313" key="3">
    <source>
        <dbReference type="EMBL" id="KPL89409.1"/>
    </source>
</evidence>
<evidence type="ECO:0000313" key="2">
    <source>
        <dbReference type="EMBL" id="GAP62850.1"/>
    </source>
</evidence>
<protein>
    <recommendedName>
        <fullName evidence="1">Csm6 6H domain-containing protein</fullName>
    </recommendedName>
</protein>
<evidence type="ECO:0000313" key="4">
    <source>
        <dbReference type="Proteomes" id="UP000037784"/>
    </source>
</evidence>
<dbReference type="STRING" id="872965.SE16_02860"/>
<evidence type="ECO:0000259" key="1">
    <source>
        <dbReference type="Pfam" id="PF22205"/>
    </source>
</evidence>
<dbReference type="NCBIfam" id="TIGR02710">
    <property type="entry name" value="TIGR02710 family CRISPR-associated CARF protein"/>
    <property type="match status" value="2"/>
</dbReference>
<dbReference type="OrthoDB" id="9770049at2"/>
<dbReference type="RefSeq" id="WP_054492741.1">
    <property type="nucleotide sequence ID" value="NZ_BBZA01000088.1"/>
</dbReference>